<dbReference type="FunFam" id="3.30.70.330:FF:000397">
    <property type="entry name" value="RNA binding protein Nrd1"/>
    <property type="match status" value="1"/>
</dbReference>
<evidence type="ECO:0000313" key="11">
    <source>
        <dbReference type="Proteomes" id="UP000053095"/>
    </source>
</evidence>
<accession>A0A6N4SLK6</accession>
<dbReference type="InterPro" id="IPR053143">
    <property type="entry name" value="Arylsulfate_ST"/>
</dbReference>
<keyword evidence="11" id="KW-1185">Reference proteome</keyword>
<dbReference type="PANTHER" id="PTHR35340">
    <property type="entry name" value="PQQ ENZYME REPEAT PROTEIN-RELATED"/>
    <property type="match status" value="1"/>
</dbReference>
<gene>
    <name evidence="10" type="ORF">TCE0_039f13079</name>
</gene>
<feature type="compositionally biased region" description="Low complexity" evidence="6">
    <location>
        <begin position="204"/>
        <end position="218"/>
    </location>
</feature>
<feature type="region of interest" description="Disordered" evidence="6">
    <location>
        <begin position="204"/>
        <end position="249"/>
    </location>
</feature>
<dbReference type="Gene3D" id="3.30.70.330">
    <property type="match status" value="1"/>
</dbReference>
<dbReference type="Proteomes" id="UP000053095">
    <property type="component" value="Unassembled WGS sequence"/>
</dbReference>
<feature type="region of interest" description="Disordered" evidence="6">
    <location>
        <begin position="153"/>
        <end position="183"/>
    </location>
</feature>
<evidence type="ECO:0000259" key="8">
    <source>
        <dbReference type="PROSITE" id="PS50102"/>
    </source>
</evidence>
<reference evidence="11" key="1">
    <citation type="journal article" date="2015" name="Genome Announc.">
        <title>Draft genome sequence of Talaromyces cellulolyticus strain Y-94, a source of lignocellulosic biomass-degrading enzymes.</title>
        <authorList>
            <person name="Fujii T."/>
            <person name="Koike H."/>
            <person name="Sawayama S."/>
            <person name="Yano S."/>
            <person name="Inoue H."/>
        </authorList>
    </citation>
    <scope>NUCLEOTIDE SEQUENCE [LARGE SCALE GENOMIC DNA]</scope>
    <source>
        <strain evidence="11">Y-94</strain>
    </source>
</reference>
<keyword evidence="4" id="KW-0539">Nucleus</keyword>
<dbReference type="Gene3D" id="1.25.40.90">
    <property type="match status" value="1"/>
</dbReference>
<dbReference type="SUPFAM" id="SSF48464">
    <property type="entry name" value="ENTH/VHS domain"/>
    <property type="match status" value="1"/>
</dbReference>
<dbReference type="GO" id="GO:0003723">
    <property type="term" value="F:RNA binding"/>
    <property type="evidence" value="ECO:0007669"/>
    <property type="project" value="UniProtKB-UniRule"/>
</dbReference>
<evidence type="ECO:0000256" key="1">
    <source>
        <dbReference type="ARBA" id="ARBA00004123"/>
    </source>
</evidence>
<dbReference type="GO" id="GO:0031126">
    <property type="term" value="P:sno(s)RNA 3'-end processing"/>
    <property type="evidence" value="ECO:0007669"/>
    <property type="project" value="UniProtKB-ARBA"/>
</dbReference>
<dbReference type="GO" id="GO:0032991">
    <property type="term" value="C:protein-containing complex"/>
    <property type="evidence" value="ECO:0007669"/>
    <property type="project" value="UniProtKB-ARBA"/>
</dbReference>
<dbReference type="InterPro" id="IPR035979">
    <property type="entry name" value="RBD_domain_sf"/>
</dbReference>
<dbReference type="CDD" id="cd16984">
    <property type="entry name" value="CID_Nrd1_like"/>
    <property type="match status" value="1"/>
</dbReference>
<dbReference type="PROSITE" id="PS50102">
    <property type="entry name" value="RRM"/>
    <property type="match status" value="1"/>
</dbReference>
<feature type="domain" description="RRM" evidence="8">
    <location>
        <begin position="476"/>
        <end position="546"/>
    </location>
</feature>
<dbReference type="GO" id="GO:0031124">
    <property type="term" value="P:mRNA 3'-end processing"/>
    <property type="evidence" value="ECO:0007669"/>
    <property type="project" value="UniProtKB-ARBA"/>
</dbReference>
<evidence type="ECO:0000256" key="3">
    <source>
        <dbReference type="ARBA" id="ARBA00022884"/>
    </source>
</evidence>
<dbReference type="SUPFAM" id="SSF54928">
    <property type="entry name" value="RNA-binding domain, RBD"/>
    <property type="match status" value="1"/>
</dbReference>
<dbReference type="InterPro" id="IPR006569">
    <property type="entry name" value="CID_dom"/>
</dbReference>
<feature type="compositionally biased region" description="Basic and acidic residues" evidence="6">
    <location>
        <begin position="630"/>
        <end position="642"/>
    </location>
</feature>
<keyword evidence="7" id="KW-1133">Transmembrane helix</keyword>
<sequence length="1287" mass="141024">MSSAVAELDGYLQSMQSLKPPGVSGSKIGSITQLCVANVQSESVLVQKLYTHFKRTPGTHKLGVLYVVDSVTRQWVEAARKAGQPLGSGATDGTFAAGVNRVTELLPVLMTDIINNAPEDQKEKIRKLVDIWERGQTFPLPMLATIKEKLNAPPTKNIESTTPEGSPAPGANPLAGLGQAAAGASAAPDTSSILKALADMAKQNPSAPAAPGAPQANPLSMLSATPSLPASTSVDQAAQPATGPNVNPYGNPLAALGNFAPNALTPAPNALPGAQPNPLAALLPQAAAGAQQPAAPTPDVFQQVQLLQLLAAQGIPQDQWATALQILSLQNNNPAAAAGLPNMGAAPVGYNMPDLSGQQGWGGHDRDGDRDRGRDRNFVRSPPSQYRRRSGSPGWDRRREASPPRRRDSPVYGEYGGDSPGRRGGRRGDYRQRSPPGRRRRSPSPPHKDVTLPPPGPKLVEWDYSIGQGNIKVLSRTLFVGGVTAPESHLRALFNQYGVVQTCIVNVDKRHAFIKMINRRDAMNAREGMETYKSGDMQLRTRWGVGFGPRDCSDYQTGISVIPIERLTEADRKWMLTAEYGGTGGKPIESGMVVEEPDIEIGAGVSSKAISRRMATDQGGKRGPQSSRISNDRGYPRRDRGMDMNGGGMYGGGGDHDYSNPPNPGVPPAVPGFGFQLPASSNNRPWSAWYTNQLPRSNKSILICLFILTTAIASLHFLLIPVLLRLHMQFGLSLYDYGFHGLYPTRHYTSFDLDSPDVEVALWDDRCGDGYVFIAPHGPPIEGSRPLILDARGNLVWTFPTDKPSTDFKVQEYRGEKYLTFWHGTSMHGHGLGSYTMLDSSYVHRHEVTAVGDFEGDIHDFRITENGTALIVIYDIKPGNLVEFDGPQNGFIYDGVFQEVDIASNALLFEWHFSHHVPFGDTYTDTLKGMGKDSTSPWDPYHINSVDKDVQGNYLVSARHMHSLYSIDGTTGDILWTLGGKRNEFTEASDGRATDFAWQHDARWYDARTITLYDNAAKDFLGPITASRGMIIDIDVPNRTATLKHAYSHPERIRAHSQGNMQILPDSGNAFIGWGHCAAYTEFAADGEVLCDTHLSPSNWFQLGLVYTYRTYKNDWVGKPVTIPSAVVVGNSVFVSWNGATEIKAWQLELWDGVDMQDMNFVPAGRTEKIDFETKVDLPDDIPNTYFRLVALDSQDVVLGRTALLSKHPRKSLAEMLGKDIWDQMSYPVIVTIFMIVCCALLAVWGVWKKLSVFLRRLNIDWLRFRAKRALVKDDVEIPLMTNEHED</sequence>
<feature type="compositionally biased region" description="Polar residues" evidence="6">
    <location>
        <begin position="220"/>
        <end position="236"/>
    </location>
</feature>
<protein>
    <submittedName>
        <fullName evidence="10">Uncharacterized protein</fullName>
    </submittedName>
</protein>
<comment type="caution">
    <text evidence="10">The sequence shown here is derived from an EMBL/GenBank/DDBJ whole genome shotgun (WGS) entry which is preliminary data.</text>
</comment>
<feature type="region of interest" description="Disordered" evidence="6">
    <location>
        <begin position="607"/>
        <end position="654"/>
    </location>
</feature>
<dbReference type="InterPro" id="IPR012677">
    <property type="entry name" value="Nucleotide-bd_a/b_plait_sf"/>
</dbReference>
<dbReference type="Pfam" id="PF14269">
    <property type="entry name" value="Arylsulfotran_2"/>
    <property type="match status" value="1"/>
</dbReference>
<name>A0A6N4SLK6_TALPI</name>
<dbReference type="GO" id="GO:0010629">
    <property type="term" value="P:negative regulation of gene expression"/>
    <property type="evidence" value="ECO:0007669"/>
    <property type="project" value="UniProtKB-ARBA"/>
</dbReference>
<keyword evidence="7" id="KW-0812">Transmembrane</keyword>
<dbReference type="GO" id="GO:0005634">
    <property type="term" value="C:nucleus"/>
    <property type="evidence" value="ECO:0007669"/>
    <property type="project" value="UniProtKB-SubCell"/>
</dbReference>
<feature type="compositionally biased region" description="Low complexity" evidence="6">
    <location>
        <begin position="165"/>
        <end position="183"/>
    </location>
</feature>
<feature type="domain" description="CID" evidence="9">
    <location>
        <begin position="1"/>
        <end position="154"/>
    </location>
</feature>
<evidence type="ECO:0000256" key="6">
    <source>
        <dbReference type="SAM" id="MobiDB-lite"/>
    </source>
</evidence>
<feature type="compositionally biased region" description="Gly residues" evidence="6">
    <location>
        <begin position="644"/>
        <end position="653"/>
    </location>
</feature>
<feature type="transmembrane region" description="Helical" evidence="7">
    <location>
        <begin position="1226"/>
        <end position="1248"/>
    </location>
</feature>
<evidence type="ECO:0000256" key="7">
    <source>
        <dbReference type="SAM" id="Phobius"/>
    </source>
</evidence>
<evidence type="ECO:0000256" key="2">
    <source>
        <dbReference type="ARBA" id="ARBA00022553"/>
    </source>
</evidence>
<feature type="compositionally biased region" description="Basic and acidic residues" evidence="6">
    <location>
        <begin position="363"/>
        <end position="378"/>
    </location>
</feature>
<evidence type="ECO:0000256" key="4">
    <source>
        <dbReference type="ARBA" id="ARBA00023242"/>
    </source>
</evidence>
<feature type="compositionally biased region" description="Basic and acidic residues" evidence="6">
    <location>
        <begin position="395"/>
        <end position="409"/>
    </location>
</feature>
<keyword evidence="2" id="KW-0597">Phosphoprotein</keyword>
<dbReference type="PANTHER" id="PTHR35340:SF5">
    <property type="entry name" value="ASST-DOMAIN-CONTAINING PROTEIN"/>
    <property type="match status" value="1"/>
</dbReference>
<dbReference type="EMBL" id="DF933835">
    <property type="protein sequence ID" value="GAM40604.1"/>
    <property type="molecule type" value="Genomic_DNA"/>
</dbReference>
<dbReference type="InterPro" id="IPR048892">
    <property type="entry name" value="Nrd1_Seb1_dom2"/>
</dbReference>
<evidence type="ECO:0000256" key="5">
    <source>
        <dbReference type="PROSITE-ProRule" id="PRU00176"/>
    </source>
</evidence>
<dbReference type="InterPro" id="IPR039535">
    <property type="entry name" value="ASST-like"/>
</dbReference>
<dbReference type="InterPro" id="IPR008942">
    <property type="entry name" value="ENTH_VHS"/>
</dbReference>
<dbReference type="Pfam" id="PF21380">
    <property type="entry name" value="Nrd1-Seb1_dom2"/>
    <property type="match status" value="1"/>
</dbReference>
<proteinExistence type="predicted"/>
<dbReference type="SMART" id="SM00582">
    <property type="entry name" value="RPR"/>
    <property type="match status" value="1"/>
</dbReference>
<dbReference type="PROSITE" id="PS51391">
    <property type="entry name" value="CID"/>
    <property type="match status" value="1"/>
</dbReference>
<organism evidence="10 11">
    <name type="scientific">Talaromyces pinophilus</name>
    <name type="common">Penicillium pinophilum</name>
    <dbReference type="NCBI Taxonomy" id="128442"/>
    <lineage>
        <taxon>Eukaryota</taxon>
        <taxon>Fungi</taxon>
        <taxon>Dikarya</taxon>
        <taxon>Ascomycota</taxon>
        <taxon>Pezizomycotina</taxon>
        <taxon>Eurotiomycetes</taxon>
        <taxon>Eurotiomycetidae</taxon>
        <taxon>Eurotiales</taxon>
        <taxon>Trichocomaceae</taxon>
        <taxon>Talaromyces</taxon>
        <taxon>Talaromyces sect. Talaromyces</taxon>
    </lineage>
</organism>
<feature type="region of interest" description="Disordered" evidence="6">
    <location>
        <begin position="349"/>
        <end position="456"/>
    </location>
</feature>
<dbReference type="FunFam" id="1.25.40.90:FF:000026">
    <property type="entry name" value="RNA binding protein Nrd1"/>
    <property type="match status" value="1"/>
</dbReference>
<keyword evidence="3 5" id="KW-0694">RNA-binding</keyword>
<dbReference type="GO" id="GO:0006369">
    <property type="term" value="P:termination of RNA polymerase II transcription"/>
    <property type="evidence" value="ECO:0007669"/>
    <property type="project" value="UniProtKB-ARBA"/>
</dbReference>
<dbReference type="Pfam" id="PF04818">
    <property type="entry name" value="CID"/>
    <property type="match status" value="1"/>
</dbReference>
<comment type="subcellular location">
    <subcellularLocation>
        <location evidence="1">Nucleus</location>
    </subcellularLocation>
</comment>
<evidence type="ECO:0000259" key="9">
    <source>
        <dbReference type="PROSITE" id="PS51391"/>
    </source>
</evidence>
<dbReference type="Pfam" id="PF00076">
    <property type="entry name" value="RRM_1"/>
    <property type="match status" value="1"/>
</dbReference>
<dbReference type="SMART" id="SM00360">
    <property type="entry name" value="RRM"/>
    <property type="match status" value="1"/>
</dbReference>
<dbReference type="InterPro" id="IPR000504">
    <property type="entry name" value="RRM_dom"/>
</dbReference>
<evidence type="ECO:0000313" key="10">
    <source>
        <dbReference type="EMBL" id="GAM40604.1"/>
    </source>
</evidence>
<keyword evidence="7" id="KW-0472">Membrane</keyword>